<dbReference type="RefSeq" id="WP_177011292.1">
    <property type="nucleotide sequence ID" value="NZ_JACARV010000119.1"/>
</dbReference>
<dbReference type="EMBL" id="JACARV010000119">
    <property type="protein sequence ID" value="NWC84066.1"/>
    <property type="molecule type" value="Genomic_DNA"/>
</dbReference>
<protein>
    <submittedName>
        <fullName evidence="1">Uncharacterized protein</fullName>
    </submittedName>
</protein>
<dbReference type="InterPro" id="IPR045809">
    <property type="entry name" value="MobI"/>
</dbReference>
<evidence type="ECO:0000313" key="1">
    <source>
        <dbReference type="EMBL" id="NWC84066.1"/>
    </source>
</evidence>
<name>A0A7Y8D560_PSEPU</name>
<reference evidence="1 2" key="1">
    <citation type="submission" date="2020-04" db="EMBL/GenBank/DDBJ databases">
        <title>Molecular characterization of pseudomonads from Agaricus bisporus reveal novel blotch 2 pathogens in Western Europe.</title>
        <authorList>
            <person name="Taparia T."/>
            <person name="Krijger M."/>
            <person name="Haynes E."/>
            <person name="Elpinstone J.G."/>
            <person name="Noble R."/>
            <person name="Van Der Wolf J."/>
        </authorList>
    </citation>
    <scope>NUCLEOTIDE SEQUENCE [LARGE SCALE GENOMIC DNA]</scope>
    <source>
        <strain evidence="1 2">P7765</strain>
    </source>
</reference>
<sequence>MMRSVENLIRELDEYFENVFAKVLAARDRFWDEARASGNVLFRGVAVSRRGNSVDIYWLRFAYKKHEHGPQEKPFKSRIPKGKGAYPRFSRVQMGRMEAWLEEMFNRYEDEFEVYRQLMKENRVMRKTLERHLKLIERLEG</sequence>
<evidence type="ECO:0000313" key="2">
    <source>
        <dbReference type="Proteomes" id="UP000542695"/>
    </source>
</evidence>
<proteinExistence type="predicted"/>
<dbReference type="Pfam" id="PF19456">
    <property type="entry name" value="MobI"/>
    <property type="match status" value="1"/>
</dbReference>
<comment type="caution">
    <text evidence="1">The sequence shown here is derived from an EMBL/GenBank/DDBJ whole genome shotgun (WGS) entry which is preliminary data.</text>
</comment>
<accession>A0A7Y8D560</accession>
<gene>
    <name evidence="1" type="ORF">HX798_27835</name>
</gene>
<organism evidence="1 2">
    <name type="scientific">Pseudomonas putida</name>
    <name type="common">Arthrobacter siderocapsulatus</name>
    <dbReference type="NCBI Taxonomy" id="303"/>
    <lineage>
        <taxon>Bacteria</taxon>
        <taxon>Pseudomonadati</taxon>
        <taxon>Pseudomonadota</taxon>
        <taxon>Gammaproteobacteria</taxon>
        <taxon>Pseudomonadales</taxon>
        <taxon>Pseudomonadaceae</taxon>
        <taxon>Pseudomonas</taxon>
    </lineage>
</organism>
<dbReference type="AlphaFoldDB" id="A0A7Y8D560"/>
<dbReference type="Proteomes" id="UP000542695">
    <property type="component" value="Unassembled WGS sequence"/>
</dbReference>